<proteinExistence type="predicted"/>
<evidence type="ECO:0000259" key="2">
    <source>
        <dbReference type="Pfam" id="PF14274"/>
    </source>
</evidence>
<comment type="caution">
    <text evidence="3">The sequence shown here is derived from an EMBL/GenBank/DDBJ whole genome shotgun (WGS) entry which is preliminary data.</text>
</comment>
<evidence type="ECO:0000313" key="4">
    <source>
        <dbReference type="Proteomes" id="UP000597338"/>
    </source>
</evidence>
<dbReference type="Gene3D" id="2.60.40.1740">
    <property type="entry name" value="hypothetical protein (bacova_03559)"/>
    <property type="match status" value="1"/>
</dbReference>
<dbReference type="EMBL" id="BMIK01000001">
    <property type="protein sequence ID" value="GGC12833.1"/>
    <property type="molecule type" value="Genomic_DNA"/>
</dbReference>
<dbReference type="Proteomes" id="UP000597338">
    <property type="component" value="Unassembled WGS sequence"/>
</dbReference>
<dbReference type="InterPro" id="IPR013728">
    <property type="entry name" value="BT_3987-like_N"/>
</dbReference>
<gene>
    <name evidence="3" type="ORF">GCM10011386_00590</name>
</gene>
<protein>
    <recommendedName>
        <fullName evidence="5">DUF1735 domain-containing protein</fullName>
    </recommendedName>
</protein>
<dbReference type="Pfam" id="PF14274">
    <property type="entry name" value="BT_3044-like_C"/>
    <property type="match status" value="1"/>
</dbReference>
<dbReference type="Pfam" id="PF08522">
    <property type="entry name" value="BT_3987-like_N"/>
    <property type="match status" value="1"/>
</dbReference>
<organism evidence="3 4">
    <name type="scientific">Parapedobacter defluvii</name>
    <dbReference type="NCBI Taxonomy" id="2045106"/>
    <lineage>
        <taxon>Bacteria</taxon>
        <taxon>Pseudomonadati</taxon>
        <taxon>Bacteroidota</taxon>
        <taxon>Sphingobacteriia</taxon>
        <taxon>Sphingobacteriales</taxon>
        <taxon>Sphingobacteriaceae</taxon>
        <taxon>Parapedobacter</taxon>
    </lineage>
</organism>
<reference evidence="4" key="1">
    <citation type="journal article" date="2019" name="Int. J. Syst. Evol. Microbiol.">
        <title>The Global Catalogue of Microorganisms (GCM) 10K type strain sequencing project: providing services to taxonomists for standard genome sequencing and annotation.</title>
        <authorList>
            <consortium name="The Broad Institute Genomics Platform"/>
            <consortium name="The Broad Institute Genome Sequencing Center for Infectious Disease"/>
            <person name="Wu L."/>
            <person name="Ma J."/>
        </authorList>
    </citation>
    <scope>NUCLEOTIDE SEQUENCE [LARGE SCALE GENOMIC DNA]</scope>
    <source>
        <strain evidence="4">CGMCC 1.15342</strain>
    </source>
</reference>
<evidence type="ECO:0000259" key="1">
    <source>
        <dbReference type="Pfam" id="PF08522"/>
    </source>
</evidence>
<evidence type="ECO:0000313" key="3">
    <source>
        <dbReference type="EMBL" id="GGC12833.1"/>
    </source>
</evidence>
<feature type="domain" description="BT-3987-like N-terminal" evidence="1">
    <location>
        <begin position="47"/>
        <end position="163"/>
    </location>
</feature>
<evidence type="ECO:0008006" key="5">
    <source>
        <dbReference type="Google" id="ProtNLM"/>
    </source>
</evidence>
<name>A0ABQ1L180_9SPHI</name>
<dbReference type="PROSITE" id="PS51257">
    <property type="entry name" value="PROKAR_LIPOPROTEIN"/>
    <property type="match status" value="1"/>
</dbReference>
<feature type="domain" description="BT-3044-like C-terminal" evidence="2">
    <location>
        <begin position="171"/>
        <end position="309"/>
    </location>
</feature>
<keyword evidence="4" id="KW-1185">Reference proteome</keyword>
<accession>A0ABQ1L180</accession>
<dbReference type="InterPro" id="IPR025371">
    <property type="entry name" value="BT_3044-like_C"/>
</dbReference>
<sequence>MGKLIKKTNMRRSFRKYTAIVALAALSISCDRDEVFTREQYKNVFALVSGSGNVASKFHDLGGESAGYVAASLGGTNPTANPIEINLIEDPSLIDAYNKINFDVDVSKYGRPLPASKYDIETYSFTIPAGEISGRLPIRIRPDGLSPDSSYFIPLRVESHSSYEVNPEKSYLLYQVRTKNYWAKADGNTIYSMRAKLRQDGSTFELQLPGSKIMHPISEREVRIMVGNETYSSEVGVFNRGAIILRIGEDNKVTILPYKDVEILQIDGDKDYPNTFSIEDDGFKTYKTFLLHYYFRMSGTVYEMKEELRLEFDPDEEVKL</sequence>